<dbReference type="AlphaFoldDB" id="A0A0D0CWK4"/>
<sequence>MFRHVQRRIWTPAPTATRSYATRHPRTPIPHEALVARTASTPLAVRERREKKFGPVPDGETDATPHGLTPSDWARYNRHKALGTLPKITITRRAPAADGGDGKENLITVTEPVSPLEWLKRRNARRSRVRGFKTVRRPVSGIPHKPSLATSVKTHQELLPVGQPVYLPNVIFRLVRNHTPEGQAYNPYEATFRVPPSITKTDIRSYLSAVYGVKTTYIRTDLYYGRLVKRGASHRKERRAYKRAVVGLIDPFYYPHRMEDMPESSEERKEREKFIQDNYHLDDVKKSTQESKLRSAVVAARGGEQDKKWKYSGAVRGRGKILAEVAKRRQLKEGVVAGLVSEWQKTRQTGKTVTVPPPRSRKPVEKKIDAEAK</sequence>
<proteinExistence type="inferred from homology"/>
<dbReference type="InterPro" id="IPR013025">
    <property type="entry name" value="Ribosomal_uL23-like"/>
</dbReference>
<evidence type="ECO:0000256" key="3">
    <source>
        <dbReference type="ARBA" id="ARBA00023274"/>
    </source>
</evidence>
<dbReference type="GO" id="GO:0003735">
    <property type="term" value="F:structural constituent of ribosome"/>
    <property type="evidence" value="ECO:0007669"/>
    <property type="project" value="InterPro"/>
</dbReference>
<dbReference type="GO" id="GO:0005762">
    <property type="term" value="C:mitochondrial large ribosomal subunit"/>
    <property type="evidence" value="ECO:0007669"/>
    <property type="project" value="TreeGrafter"/>
</dbReference>
<dbReference type="Proteomes" id="UP000053593">
    <property type="component" value="Unassembled WGS sequence"/>
</dbReference>
<evidence type="ECO:0000256" key="4">
    <source>
        <dbReference type="ARBA" id="ARBA00039977"/>
    </source>
</evidence>
<dbReference type="SUPFAM" id="SSF54189">
    <property type="entry name" value="Ribosomal proteins S24e, L23 and L15e"/>
    <property type="match status" value="1"/>
</dbReference>
<dbReference type="PANTHER" id="PTHR12059">
    <property type="entry name" value="RIBOSOMAL PROTEIN L23-RELATED"/>
    <property type="match status" value="1"/>
</dbReference>
<organism evidence="6 7">
    <name type="scientific">Collybiopsis luxurians FD-317 M1</name>
    <dbReference type="NCBI Taxonomy" id="944289"/>
    <lineage>
        <taxon>Eukaryota</taxon>
        <taxon>Fungi</taxon>
        <taxon>Dikarya</taxon>
        <taxon>Basidiomycota</taxon>
        <taxon>Agaricomycotina</taxon>
        <taxon>Agaricomycetes</taxon>
        <taxon>Agaricomycetidae</taxon>
        <taxon>Agaricales</taxon>
        <taxon>Marasmiineae</taxon>
        <taxon>Omphalotaceae</taxon>
        <taxon>Collybiopsis</taxon>
        <taxon>Collybiopsis luxurians</taxon>
    </lineage>
</organism>
<keyword evidence="2" id="KW-0689">Ribosomal protein</keyword>
<dbReference type="OrthoDB" id="275582at2759"/>
<accession>A0A0D0CWK4</accession>
<dbReference type="Gene3D" id="3.30.70.330">
    <property type="match status" value="1"/>
</dbReference>
<dbReference type="GO" id="GO:0032543">
    <property type="term" value="P:mitochondrial translation"/>
    <property type="evidence" value="ECO:0007669"/>
    <property type="project" value="TreeGrafter"/>
</dbReference>
<dbReference type="InterPro" id="IPR012678">
    <property type="entry name" value="Ribosomal_uL23/eL15/eS24_sf"/>
</dbReference>
<reference evidence="6 7" key="1">
    <citation type="submission" date="2014-04" db="EMBL/GenBank/DDBJ databases">
        <title>Evolutionary Origins and Diversification of the Mycorrhizal Mutualists.</title>
        <authorList>
            <consortium name="DOE Joint Genome Institute"/>
            <consortium name="Mycorrhizal Genomics Consortium"/>
            <person name="Kohler A."/>
            <person name="Kuo A."/>
            <person name="Nagy L.G."/>
            <person name="Floudas D."/>
            <person name="Copeland A."/>
            <person name="Barry K.W."/>
            <person name="Cichocki N."/>
            <person name="Veneault-Fourrey C."/>
            <person name="LaButti K."/>
            <person name="Lindquist E.A."/>
            <person name="Lipzen A."/>
            <person name="Lundell T."/>
            <person name="Morin E."/>
            <person name="Murat C."/>
            <person name="Riley R."/>
            <person name="Ohm R."/>
            <person name="Sun H."/>
            <person name="Tunlid A."/>
            <person name="Henrissat B."/>
            <person name="Grigoriev I.V."/>
            <person name="Hibbett D.S."/>
            <person name="Martin F."/>
        </authorList>
    </citation>
    <scope>NUCLEOTIDE SEQUENCE [LARGE SCALE GENOMIC DNA]</scope>
    <source>
        <strain evidence="6 7">FD-317 M1</strain>
    </source>
</reference>
<evidence type="ECO:0000313" key="7">
    <source>
        <dbReference type="Proteomes" id="UP000053593"/>
    </source>
</evidence>
<dbReference type="PANTHER" id="PTHR12059:SF5">
    <property type="entry name" value="LARGE RIBOSOMAL SUBUNIT PROTEIN UL23M"/>
    <property type="match status" value="1"/>
</dbReference>
<keyword evidence="3" id="KW-0687">Ribonucleoprotein</keyword>
<comment type="similarity">
    <text evidence="1">Belongs to the universal ribosomal protein uL23 family.</text>
</comment>
<dbReference type="Pfam" id="PF00276">
    <property type="entry name" value="Ribosomal_L23"/>
    <property type="match status" value="1"/>
</dbReference>
<gene>
    <name evidence="6" type="ORF">GYMLUDRAFT_97206</name>
</gene>
<evidence type="ECO:0000313" key="6">
    <source>
        <dbReference type="EMBL" id="KIK60488.1"/>
    </source>
</evidence>
<feature type="region of interest" description="Disordered" evidence="5">
    <location>
        <begin position="346"/>
        <end position="373"/>
    </location>
</feature>
<name>A0A0D0CWK4_9AGAR</name>
<dbReference type="EMBL" id="KN834775">
    <property type="protein sequence ID" value="KIK60488.1"/>
    <property type="molecule type" value="Genomic_DNA"/>
</dbReference>
<evidence type="ECO:0000256" key="5">
    <source>
        <dbReference type="SAM" id="MobiDB-lite"/>
    </source>
</evidence>
<evidence type="ECO:0000256" key="2">
    <source>
        <dbReference type="ARBA" id="ARBA00022980"/>
    </source>
</evidence>
<protein>
    <recommendedName>
        <fullName evidence="4">Large ribosomal subunit protein uL23m</fullName>
    </recommendedName>
</protein>
<dbReference type="HOGENOM" id="CLU_073162_0_0_1"/>
<feature type="region of interest" description="Disordered" evidence="5">
    <location>
        <begin position="41"/>
        <end position="72"/>
    </location>
</feature>
<dbReference type="InterPro" id="IPR012677">
    <property type="entry name" value="Nucleotide-bd_a/b_plait_sf"/>
</dbReference>
<evidence type="ECO:0000256" key="1">
    <source>
        <dbReference type="ARBA" id="ARBA00006700"/>
    </source>
</evidence>
<feature type="compositionally biased region" description="Basic and acidic residues" evidence="5">
    <location>
        <begin position="362"/>
        <end position="373"/>
    </location>
</feature>
<keyword evidence="7" id="KW-1185">Reference proteome</keyword>